<proteinExistence type="predicted"/>
<accession>A0A558DQC6</accession>
<dbReference type="InterPro" id="IPR029063">
    <property type="entry name" value="SAM-dependent_MTases_sf"/>
</dbReference>
<name>A0A558DQC6_9GAMM</name>
<dbReference type="AlphaFoldDB" id="A0A558DQC6"/>
<reference evidence="2 3" key="1">
    <citation type="submission" date="2019-07" db="EMBL/GenBank/DDBJ databases">
        <title>The pathways for chlorine oxyanion respiration interact through the shared metabolite chlorate.</title>
        <authorList>
            <person name="Barnum T.P."/>
            <person name="Cheng Y."/>
            <person name="Hill K.A."/>
            <person name="Lucas L.N."/>
            <person name="Carlson H.K."/>
            <person name="Coates J.D."/>
        </authorList>
    </citation>
    <scope>NUCLEOTIDE SEQUENCE [LARGE SCALE GENOMIC DNA]</scope>
    <source>
        <strain evidence="2 3">BK-1</strain>
    </source>
</reference>
<organism evidence="2 3">
    <name type="scientific">Sedimenticola selenatireducens</name>
    <dbReference type="NCBI Taxonomy" id="191960"/>
    <lineage>
        <taxon>Bacteria</taxon>
        <taxon>Pseudomonadati</taxon>
        <taxon>Pseudomonadota</taxon>
        <taxon>Gammaproteobacteria</taxon>
        <taxon>Chromatiales</taxon>
        <taxon>Sedimenticolaceae</taxon>
        <taxon>Sedimenticola</taxon>
    </lineage>
</organism>
<dbReference type="InterPro" id="IPR052356">
    <property type="entry name" value="Thiol_S-MT"/>
</dbReference>
<protein>
    <submittedName>
        <fullName evidence="2">Methyltransferase domain-containing protein</fullName>
    </submittedName>
</protein>
<evidence type="ECO:0000313" key="2">
    <source>
        <dbReference type="EMBL" id="TVO73001.1"/>
    </source>
</evidence>
<comment type="caution">
    <text evidence="2">The sequence shown here is derived from an EMBL/GenBank/DDBJ whole genome shotgun (WGS) entry which is preliminary data.</text>
</comment>
<keyword evidence="2" id="KW-0489">Methyltransferase</keyword>
<dbReference type="CDD" id="cd02440">
    <property type="entry name" value="AdoMet_MTases"/>
    <property type="match status" value="1"/>
</dbReference>
<dbReference type="PANTHER" id="PTHR45036">
    <property type="entry name" value="METHYLTRANSFERASE LIKE 7B"/>
    <property type="match status" value="1"/>
</dbReference>
<sequence>MPVNTVAWNRLRYSLYAPFSDLSEKILRKARKQAITQIAPIPGERIILIGCGTGMDLEYFSKGIDVVAIDISRAMVTRAAQRGRLLGLSVDARVMNAEYLDLESELFDVAVLHLILAVTPDPIACIKEAARVLKPNGRISIFDKFVPDGEDITLARKLLNLFTNAFFTDITRHLEPLIESAGLRIVKDKPAMLNGEFRTVTAIKSTEDTATKQDLASKVGVN</sequence>
<dbReference type="RefSeq" id="WP_144359358.1">
    <property type="nucleotide sequence ID" value="NZ_VMNH01000014.1"/>
</dbReference>
<evidence type="ECO:0000313" key="3">
    <source>
        <dbReference type="Proteomes" id="UP000316649"/>
    </source>
</evidence>
<dbReference type="Proteomes" id="UP000316649">
    <property type="component" value="Unassembled WGS sequence"/>
</dbReference>
<dbReference type="GO" id="GO:0032259">
    <property type="term" value="P:methylation"/>
    <property type="evidence" value="ECO:0007669"/>
    <property type="project" value="UniProtKB-KW"/>
</dbReference>
<keyword evidence="3" id="KW-1185">Reference proteome</keyword>
<dbReference type="InterPro" id="IPR013216">
    <property type="entry name" value="Methyltransf_11"/>
</dbReference>
<evidence type="ECO:0000259" key="1">
    <source>
        <dbReference type="Pfam" id="PF08241"/>
    </source>
</evidence>
<dbReference type="Pfam" id="PF08241">
    <property type="entry name" value="Methyltransf_11"/>
    <property type="match status" value="1"/>
</dbReference>
<feature type="domain" description="Methyltransferase type 11" evidence="1">
    <location>
        <begin position="49"/>
        <end position="140"/>
    </location>
</feature>
<dbReference type="OrthoDB" id="323463at2"/>
<dbReference type="PANTHER" id="PTHR45036:SF1">
    <property type="entry name" value="METHYLTRANSFERASE LIKE 7A"/>
    <property type="match status" value="1"/>
</dbReference>
<dbReference type="Gene3D" id="3.40.50.150">
    <property type="entry name" value="Vaccinia Virus protein VP39"/>
    <property type="match status" value="1"/>
</dbReference>
<keyword evidence="2" id="KW-0808">Transferase</keyword>
<gene>
    <name evidence="2" type="ORF">FHP88_12180</name>
</gene>
<dbReference type="SUPFAM" id="SSF53335">
    <property type="entry name" value="S-adenosyl-L-methionine-dependent methyltransferases"/>
    <property type="match status" value="1"/>
</dbReference>
<dbReference type="GO" id="GO:0008757">
    <property type="term" value="F:S-adenosylmethionine-dependent methyltransferase activity"/>
    <property type="evidence" value="ECO:0007669"/>
    <property type="project" value="InterPro"/>
</dbReference>
<dbReference type="EMBL" id="VMNH01000014">
    <property type="protein sequence ID" value="TVO73001.1"/>
    <property type="molecule type" value="Genomic_DNA"/>
</dbReference>